<dbReference type="Proteomes" id="UP000276770">
    <property type="component" value="Unassembled WGS sequence"/>
</dbReference>
<feature type="binding site" evidence="10">
    <location>
        <position position="211"/>
    </location>
    <ligand>
        <name>Zn(2+)</name>
        <dbReference type="ChEBI" id="CHEBI:29105"/>
        <label>1</label>
        <note>catalytic</note>
    </ligand>
</feature>
<comment type="similarity">
    <text evidence="10">Belongs to the RNase Z family.</text>
</comment>
<organism evidence="11 12">
    <name type="scientific">Falsibacillus albus</name>
    <dbReference type="NCBI Taxonomy" id="2478915"/>
    <lineage>
        <taxon>Bacteria</taxon>
        <taxon>Bacillati</taxon>
        <taxon>Bacillota</taxon>
        <taxon>Bacilli</taxon>
        <taxon>Bacillales</taxon>
        <taxon>Bacillaceae</taxon>
        <taxon>Falsibacillus</taxon>
    </lineage>
</organism>
<evidence type="ECO:0000313" key="11">
    <source>
        <dbReference type="EMBL" id="RLQ91132.1"/>
    </source>
</evidence>
<proteinExistence type="inferred from homology"/>
<dbReference type="PANTHER" id="PTHR46018">
    <property type="entry name" value="ZINC PHOSPHODIESTERASE ELAC PROTEIN 1"/>
    <property type="match status" value="1"/>
</dbReference>
<dbReference type="CDD" id="cd07717">
    <property type="entry name" value="RNaseZ_ZiPD-like_MBL-fold"/>
    <property type="match status" value="1"/>
</dbReference>
<dbReference type="GO" id="GO:0042781">
    <property type="term" value="F:3'-tRNA processing endoribonuclease activity"/>
    <property type="evidence" value="ECO:0007669"/>
    <property type="project" value="UniProtKB-UniRule"/>
</dbReference>
<dbReference type="Pfam" id="PF23023">
    <property type="entry name" value="Anti-Pycsar_Apyc1"/>
    <property type="match status" value="1"/>
</dbReference>
<feature type="binding site" evidence="10">
    <location>
        <position position="269"/>
    </location>
    <ligand>
        <name>Zn(2+)</name>
        <dbReference type="ChEBI" id="CHEBI:29105"/>
        <label>2</label>
        <note>catalytic</note>
    </ligand>
</feature>
<feature type="binding site" evidence="10">
    <location>
        <position position="211"/>
    </location>
    <ligand>
        <name>Zn(2+)</name>
        <dbReference type="ChEBI" id="CHEBI:29105"/>
        <label>2</label>
        <note>catalytic</note>
    </ligand>
</feature>
<dbReference type="PANTHER" id="PTHR46018:SF2">
    <property type="entry name" value="ZINC PHOSPHODIESTERASE ELAC PROTEIN 1"/>
    <property type="match status" value="1"/>
</dbReference>
<feature type="binding site" evidence="10">
    <location>
        <position position="68"/>
    </location>
    <ligand>
        <name>Zn(2+)</name>
        <dbReference type="ChEBI" id="CHEBI:29105"/>
        <label>2</label>
        <note>catalytic</note>
    </ligand>
</feature>
<keyword evidence="4 10" id="KW-0540">Nuclease</keyword>
<dbReference type="RefSeq" id="WP_121682656.1">
    <property type="nucleotide sequence ID" value="NZ_RCVZ01000024.1"/>
</dbReference>
<protein>
    <recommendedName>
        <fullName evidence="2 10">Ribonuclease Z</fullName>
        <shortName evidence="10">RNase Z</shortName>
        <ecNumber evidence="2 10">3.1.26.11</ecNumber>
    </recommendedName>
    <alternativeName>
        <fullName evidence="10">tRNA 3 endonuclease</fullName>
    </alternativeName>
    <alternativeName>
        <fullName evidence="10">tRNase Z</fullName>
    </alternativeName>
</protein>
<evidence type="ECO:0000256" key="5">
    <source>
        <dbReference type="ARBA" id="ARBA00022723"/>
    </source>
</evidence>
<dbReference type="EMBL" id="RCVZ01000024">
    <property type="protein sequence ID" value="RLQ91132.1"/>
    <property type="molecule type" value="Genomic_DNA"/>
</dbReference>
<dbReference type="GO" id="GO:0042802">
    <property type="term" value="F:identical protein binding"/>
    <property type="evidence" value="ECO:0007669"/>
    <property type="project" value="UniProtKB-ARBA"/>
</dbReference>
<comment type="function">
    <text evidence="9 10">Zinc phosphodiesterase, which displays some tRNA 3'-processing endonuclease activity. Probably involved in tRNA maturation, by removing a 3'-trailer from precursor tRNA.</text>
</comment>
<gene>
    <name evidence="10" type="primary">rnz</name>
    <name evidence="11" type="ORF">D9X91_21230</name>
</gene>
<dbReference type="Gene3D" id="3.60.15.10">
    <property type="entry name" value="Ribonuclease Z/Hydroxyacylglutathione hydrolase-like"/>
    <property type="match status" value="1"/>
</dbReference>
<keyword evidence="8 10" id="KW-0862">Zinc</keyword>
<keyword evidence="5 10" id="KW-0479">Metal-binding</keyword>
<dbReference type="HAMAP" id="MF_01818">
    <property type="entry name" value="RNase_Z_BN"/>
    <property type="match status" value="1"/>
</dbReference>
<evidence type="ECO:0000256" key="2">
    <source>
        <dbReference type="ARBA" id="ARBA00012477"/>
    </source>
</evidence>
<evidence type="ECO:0000313" key="12">
    <source>
        <dbReference type="Proteomes" id="UP000276770"/>
    </source>
</evidence>
<comment type="caution">
    <text evidence="11">The sequence shown here is derived from an EMBL/GenBank/DDBJ whole genome shotgun (WGS) entry which is preliminary data.</text>
</comment>
<evidence type="ECO:0000256" key="4">
    <source>
        <dbReference type="ARBA" id="ARBA00022722"/>
    </source>
</evidence>
<dbReference type="NCBIfam" id="NF000800">
    <property type="entry name" value="PRK00055.1-1"/>
    <property type="match status" value="1"/>
</dbReference>
<dbReference type="FunFam" id="3.60.15.10:FF:000002">
    <property type="entry name" value="Ribonuclease Z"/>
    <property type="match status" value="1"/>
</dbReference>
<feature type="binding site" evidence="10">
    <location>
        <position position="140"/>
    </location>
    <ligand>
        <name>Zn(2+)</name>
        <dbReference type="ChEBI" id="CHEBI:29105"/>
        <label>1</label>
        <note>catalytic</note>
    </ligand>
</feature>
<dbReference type="NCBIfam" id="NF000801">
    <property type="entry name" value="PRK00055.1-3"/>
    <property type="match status" value="1"/>
</dbReference>
<dbReference type="EC" id="3.1.26.11" evidence="2 10"/>
<sequence>MELLFLGTGAGVPAKIRNVTSLALKLLDERKAVWLFDCGEATQHQILSTNLKPRKIEKIFITHLHGDHIFGLPGFLGSRSFQGGTSLLTIYGPKGIKEFIDVSLKISDTHLQYPLEIIEIDEGTVFQDKQFTVEALPLDHALPSIGYRIIESDKPGTLQADRLAEMGIKPGPHFKHLKEGKSITLEDGSVIHGADFLGPHQKGRIVAILGDTRPCDNAVELARDADLLVHEATFSADSAEMAHNYFHSTTAQAADIAMRANVRSLVLTHISSRYGKDDWASMREEARSIFANSDIAFDFMEIDIPYSNRETGE</sequence>
<dbReference type="SUPFAM" id="SSF56281">
    <property type="entry name" value="Metallo-hydrolase/oxidoreductase"/>
    <property type="match status" value="1"/>
</dbReference>
<evidence type="ECO:0000256" key="7">
    <source>
        <dbReference type="ARBA" id="ARBA00022801"/>
    </source>
</evidence>
<feature type="binding site" evidence="10">
    <location>
        <position position="65"/>
    </location>
    <ligand>
        <name>Zn(2+)</name>
        <dbReference type="ChEBI" id="CHEBI:29105"/>
        <label>1</label>
        <note>catalytic</note>
    </ligand>
</feature>
<keyword evidence="12" id="KW-1185">Reference proteome</keyword>
<accession>A0A3L7JRJ3</accession>
<evidence type="ECO:0000256" key="8">
    <source>
        <dbReference type="ARBA" id="ARBA00022833"/>
    </source>
</evidence>
<name>A0A3L7JRJ3_9BACI</name>
<dbReference type="InterPro" id="IPR013471">
    <property type="entry name" value="RNase_Z/BN"/>
</dbReference>
<feature type="active site" description="Proton acceptor" evidence="10">
    <location>
        <position position="67"/>
    </location>
</feature>
<dbReference type="NCBIfam" id="TIGR02651">
    <property type="entry name" value="RNase_Z"/>
    <property type="match status" value="1"/>
</dbReference>
<reference evidence="11 12" key="1">
    <citation type="submission" date="2018-10" db="EMBL/GenBank/DDBJ databases">
        <title>Falsibacillus sp. genome draft.</title>
        <authorList>
            <person name="Shi S."/>
        </authorList>
    </citation>
    <scope>NUCLEOTIDE SEQUENCE [LARGE SCALE GENOMIC DNA]</scope>
    <source>
        <strain evidence="11 12">GY 10110</strain>
    </source>
</reference>
<feature type="binding site" evidence="10">
    <location>
        <position position="63"/>
    </location>
    <ligand>
        <name>Zn(2+)</name>
        <dbReference type="ChEBI" id="CHEBI:29105"/>
        <label>1</label>
        <note>catalytic</note>
    </ligand>
</feature>
<dbReference type="OrthoDB" id="9800940at2"/>
<evidence type="ECO:0000256" key="3">
    <source>
        <dbReference type="ARBA" id="ARBA00022694"/>
    </source>
</evidence>
<comment type="subunit">
    <text evidence="1 10">Homodimer.</text>
</comment>
<evidence type="ECO:0000256" key="9">
    <source>
        <dbReference type="ARBA" id="ARBA00057812"/>
    </source>
</evidence>
<comment type="cofactor">
    <cofactor evidence="10">
        <name>Zn(2+)</name>
        <dbReference type="ChEBI" id="CHEBI:29105"/>
    </cofactor>
    <text evidence="10">Binds 2 Zn(2+) ions.</text>
</comment>
<keyword evidence="3 10" id="KW-0819">tRNA processing</keyword>
<feature type="binding site" evidence="10">
    <location>
        <position position="67"/>
    </location>
    <ligand>
        <name>Zn(2+)</name>
        <dbReference type="ChEBI" id="CHEBI:29105"/>
        <label>2</label>
        <note>catalytic</note>
    </ligand>
</feature>
<evidence type="ECO:0000256" key="6">
    <source>
        <dbReference type="ARBA" id="ARBA00022759"/>
    </source>
</evidence>
<dbReference type="InterPro" id="IPR036866">
    <property type="entry name" value="RibonucZ/Hydroxyglut_hydro"/>
</dbReference>
<comment type="catalytic activity">
    <reaction evidence="10">
        <text>Endonucleolytic cleavage of RNA, removing extra 3' nucleotides from tRNA precursor, generating 3' termini of tRNAs. A 3'-hydroxy group is left at the tRNA terminus and a 5'-phosphoryl group is left at the trailer molecule.</text>
        <dbReference type="EC" id="3.1.26.11"/>
    </reaction>
</comment>
<dbReference type="GO" id="GO:0008270">
    <property type="term" value="F:zinc ion binding"/>
    <property type="evidence" value="ECO:0007669"/>
    <property type="project" value="UniProtKB-UniRule"/>
</dbReference>
<dbReference type="AlphaFoldDB" id="A0A3L7JRJ3"/>
<evidence type="ECO:0000256" key="10">
    <source>
        <dbReference type="HAMAP-Rule" id="MF_01818"/>
    </source>
</evidence>
<evidence type="ECO:0000256" key="1">
    <source>
        <dbReference type="ARBA" id="ARBA00011738"/>
    </source>
</evidence>
<keyword evidence="7 10" id="KW-0378">Hydrolase</keyword>
<keyword evidence="6 10" id="KW-0255">Endonuclease</keyword>